<dbReference type="InterPro" id="IPR012340">
    <property type="entry name" value="NA-bd_OB-fold"/>
</dbReference>
<evidence type="ECO:0000256" key="2">
    <source>
        <dbReference type="HAMAP-Rule" id="MF_00984"/>
    </source>
</evidence>
<protein>
    <recommendedName>
        <fullName evidence="2 3">Single-stranded DNA-binding protein</fullName>
        <shortName evidence="2">SSB</shortName>
    </recommendedName>
</protein>
<dbReference type="Gene3D" id="2.40.50.140">
    <property type="entry name" value="Nucleic acid-binding proteins"/>
    <property type="match status" value="1"/>
</dbReference>
<dbReference type="InterPro" id="IPR011344">
    <property type="entry name" value="ssDNA-bd"/>
</dbReference>
<dbReference type="PIRSF" id="PIRSF002070">
    <property type="entry name" value="SSB"/>
    <property type="match status" value="1"/>
</dbReference>
<dbReference type="PANTHER" id="PTHR10302:SF27">
    <property type="entry name" value="SINGLE-STRANDED DNA-BINDING PROTEIN"/>
    <property type="match status" value="1"/>
</dbReference>
<dbReference type="AlphaFoldDB" id="A0A1Y4QX02"/>
<reference evidence="6" key="1">
    <citation type="submission" date="2017-04" db="EMBL/GenBank/DDBJ databases">
        <title>Function of individual gut microbiota members based on whole genome sequencing of pure cultures obtained from chicken caecum.</title>
        <authorList>
            <person name="Medvecky M."/>
            <person name="Cejkova D."/>
            <person name="Polansky O."/>
            <person name="Karasova D."/>
            <person name="Kubasova T."/>
            <person name="Cizek A."/>
            <person name="Rychlik I."/>
        </authorList>
    </citation>
    <scope>NUCLEOTIDE SEQUENCE [LARGE SCALE GENOMIC DNA]</scope>
    <source>
        <strain evidence="6">An144</strain>
    </source>
</reference>
<dbReference type="FunFam" id="2.40.50.140:FF:000084">
    <property type="entry name" value="Single-stranded DNA-binding protein"/>
    <property type="match status" value="1"/>
</dbReference>
<dbReference type="CDD" id="cd04496">
    <property type="entry name" value="SSB_OBF"/>
    <property type="match status" value="1"/>
</dbReference>
<dbReference type="GO" id="GO:0006260">
    <property type="term" value="P:DNA replication"/>
    <property type="evidence" value="ECO:0007669"/>
    <property type="project" value="InterPro"/>
</dbReference>
<evidence type="ECO:0000313" key="6">
    <source>
        <dbReference type="Proteomes" id="UP000196074"/>
    </source>
</evidence>
<comment type="caution">
    <text evidence="2">Lacks conserved residue(s) required for the propagation of feature annotation.</text>
</comment>
<dbReference type="HAMAP" id="MF_00984">
    <property type="entry name" value="SSB"/>
    <property type="match status" value="1"/>
</dbReference>
<proteinExistence type="inferred from homology"/>
<comment type="caution">
    <text evidence="5">The sequence shown here is derived from an EMBL/GenBank/DDBJ whole genome shotgun (WGS) entry which is preliminary data.</text>
</comment>
<accession>A0A1Y4QX02</accession>
<organism evidence="5 6">
    <name type="scientific">Enterococcus cecorum</name>
    <dbReference type="NCBI Taxonomy" id="44008"/>
    <lineage>
        <taxon>Bacteria</taxon>
        <taxon>Bacillati</taxon>
        <taxon>Bacillota</taxon>
        <taxon>Bacilli</taxon>
        <taxon>Lactobacillales</taxon>
        <taxon>Enterococcaceae</taxon>
        <taxon>Enterococcus</taxon>
    </lineage>
</organism>
<dbReference type="Proteomes" id="UP000196074">
    <property type="component" value="Unassembled WGS sequence"/>
</dbReference>
<feature type="compositionally biased region" description="Polar residues" evidence="4">
    <location>
        <begin position="116"/>
        <end position="127"/>
    </location>
</feature>
<evidence type="ECO:0000313" key="5">
    <source>
        <dbReference type="EMBL" id="OUQ09858.1"/>
    </source>
</evidence>
<keyword evidence="1 2" id="KW-0238">DNA-binding</keyword>
<dbReference type="InterPro" id="IPR000424">
    <property type="entry name" value="Primosome_PriB/ssb"/>
</dbReference>
<feature type="compositionally biased region" description="Acidic residues" evidence="4">
    <location>
        <begin position="136"/>
        <end position="146"/>
    </location>
</feature>
<feature type="region of interest" description="Disordered" evidence="4">
    <location>
        <begin position="107"/>
        <end position="146"/>
    </location>
</feature>
<sequence>MMNHVQLIGRLTKDPELRYTPQGVGVASFTLAVQRNFSDGNGERQTDFIQCIVWRKLAETIANHLVKGSLIACEGRIQTRNYENQQGQRVYVTEVVVNEVQFLERKEQMQSRKATKQQSFLDNQNLEETVPSYMTDENDTMDDLPF</sequence>
<dbReference type="PROSITE" id="PS50935">
    <property type="entry name" value="SSB"/>
    <property type="match status" value="1"/>
</dbReference>
<dbReference type="SUPFAM" id="SSF50249">
    <property type="entry name" value="Nucleic acid-binding proteins"/>
    <property type="match status" value="1"/>
</dbReference>
<evidence type="ECO:0000256" key="4">
    <source>
        <dbReference type="SAM" id="MobiDB-lite"/>
    </source>
</evidence>
<comment type="subunit">
    <text evidence="2">Homotetramer.</text>
</comment>
<dbReference type="GO" id="GO:0003697">
    <property type="term" value="F:single-stranded DNA binding"/>
    <property type="evidence" value="ECO:0007669"/>
    <property type="project" value="UniProtKB-UniRule"/>
</dbReference>
<dbReference type="EMBL" id="NFLC01000015">
    <property type="protein sequence ID" value="OUQ09858.1"/>
    <property type="molecule type" value="Genomic_DNA"/>
</dbReference>
<name>A0A1Y4QX02_9ENTE</name>
<dbReference type="GO" id="GO:0009295">
    <property type="term" value="C:nucleoid"/>
    <property type="evidence" value="ECO:0007669"/>
    <property type="project" value="TreeGrafter"/>
</dbReference>
<dbReference type="PANTHER" id="PTHR10302">
    <property type="entry name" value="SINGLE-STRANDED DNA-BINDING PROTEIN"/>
    <property type="match status" value="1"/>
</dbReference>
<dbReference type="Pfam" id="PF00436">
    <property type="entry name" value="SSB"/>
    <property type="match status" value="1"/>
</dbReference>
<dbReference type="RefSeq" id="WP_087215391.1">
    <property type="nucleotide sequence ID" value="NZ_NFLC01000015.1"/>
</dbReference>
<evidence type="ECO:0000256" key="1">
    <source>
        <dbReference type="ARBA" id="ARBA00023125"/>
    </source>
</evidence>
<evidence type="ECO:0000256" key="3">
    <source>
        <dbReference type="PIRNR" id="PIRNR002070"/>
    </source>
</evidence>
<gene>
    <name evidence="5" type="ORF">B5E88_08165</name>
</gene>
<dbReference type="NCBIfam" id="TIGR00621">
    <property type="entry name" value="ssb"/>
    <property type="match status" value="1"/>
</dbReference>